<evidence type="ECO:0000256" key="1">
    <source>
        <dbReference type="SAM" id="MobiDB-lite"/>
    </source>
</evidence>
<accession>A0A2P4XDP8</accession>
<evidence type="ECO:0000313" key="3">
    <source>
        <dbReference type="Proteomes" id="UP000237271"/>
    </source>
</evidence>
<organism evidence="2 3">
    <name type="scientific">Phytophthora palmivora</name>
    <dbReference type="NCBI Taxonomy" id="4796"/>
    <lineage>
        <taxon>Eukaryota</taxon>
        <taxon>Sar</taxon>
        <taxon>Stramenopiles</taxon>
        <taxon>Oomycota</taxon>
        <taxon>Peronosporomycetes</taxon>
        <taxon>Peronosporales</taxon>
        <taxon>Peronosporaceae</taxon>
        <taxon>Phytophthora</taxon>
    </lineage>
</organism>
<dbReference type="Proteomes" id="UP000237271">
    <property type="component" value="Unassembled WGS sequence"/>
</dbReference>
<keyword evidence="3" id="KW-1185">Reference proteome</keyword>
<feature type="region of interest" description="Disordered" evidence="1">
    <location>
        <begin position="191"/>
        <end position="285"/>
    </location>
</feature>
<dbReference type="EMBL" id="NCKW01011352">
    <property type="protein sequence ID" value="POM63676.1"/>
    <property type="molecule type" value="Genomic_DNA"/>
</dbReference>
<feature type="region of interest" description="Disordered" evidence="1">
    <location>
        <begin position="137"/>
        <end position="166"/>
    </location>
</feature>
<feature type="compositionally biased region" description="Low complexity" evidence="1">
    <location>
        <begin position="317"/>
        <end position="326"/>
    </location>
</feature>
<sequence>MEQGDRHHNEHIQLARLIAFAVTQLPEPSDSAQRDAILHAESASVLVDILRGEYQPPNSSAELAQLRVDLHSTEASNASLSAATSAPSSSSVVALPLSSNSAGIQVPLRHRPPRSIETLRRVRKAKLTPSQRLRVLANPESATAAGPRKRKVALPPLQPYGQPLPREDGYEEAAALIGPPDDRLLAASDSELTVPPARPLPRRRKMAAISTSSSQTSPSAKSIDGAGQEVTPDHDFEDVPDMVDSSPATSTSVALPAESSAVSSRPSTPPLSSLSTSTPPAMAVPSTPSVVVSVVPPVPTPSSGTSLKAPVSLPAQPSSAKSSLPVPSSPIARLLACKGRPGVPSRVVAAPAGLTSPSGRPLRTAAATARQVNAQLLENLGTSDTLALGLEDGSSGAVGTQPGSSGSVLHPLELCSDSADDDQPGAATRRLVLRPLLVMPLSSLLRLLRGFHALLSYLGQRMRVTAVPAVSRTRPMGLLHLS</sequence>
<name>A0A2P4XDP8_9STRA</name>
<feature type="region of interest" description="Disordered" evidence="1">
    <location>
        <begin position="300"/>
        <end position="326"/>
    </location>
</feature>
<evidence type="ECO:0000313" key="2">
    <source>
        <dbReference type="EMBL" id="POM63676.1"/>
    </source>
</evidence>
<comment type="caution">
    <text evidence="2">The sequence shown here is derived from an EMBL/GenBank/DDBJ whole genome shotgun (WGS) entry which is preliminary data.</text>
</comment>
<feature type="compositionally biased region" description="Low complexity" evidence="1">
    <location>
        <begin position="207"/>
        <end position="223"/>
    </location>
</feature>
<gene>
    <name evidence="2" type="ORF">PHPALM_20890</name>
</gene>
<protein>
    <submittedName>
        <fullName evidence="2">Uncharacterized protein</fullName>
    </submittedName>
</protein>
<dbReference type="AlphaFoldDB" id="A0A2P4XDP8"/>
<reference evidence="2 3" key="1">
    <citation type="journal article" date="2017" name="Genome Biol. Evol.">
        <title>Phytophthora megakarya and P. palmivora, closely related causal agents of cacao black pod rot, underwent increases in genome sizes and gene numbers by different mechanisms.</title>
        <authorList>
            <person name="Ali S.S."/>
            <person name="Shao J."/>
            <person name="Lary D.J."/>
            <person name="Kronmiller B."/>
            <person name="Shen D."/>
            <person name="Strem M.D."/>
            <person name="Amoako-Attah I."/>
            <person name="Akrofi A.Y."/>
            <person name="Begoude B.A."/>
            <person name="Ten Hoopen G.M."/>
            <person name="Coulibaly K."/>
            <person name="Kebe B.I."/>
            <person name="Melnick R.L."/>
            <person name="Guiltinan M.J."/>
            <person name="Tyler B.M."/>
            <person name="Meinhardt L.W."/>
            <person name="Bailey B.A."/>
        </authorList>
    </citation>
    <scope>NUCLEOTIDE SEQUENCE [LARGE SCALE GENOMIC DNA]</scope>
    <source>
        <strain evidence="3">sbr112.9</strain>
    </source>
</reference>
<feature type="compositionally biased region" description="Low complexity" evidence="1">
    <location>
        <begin position="263"/>
        <end position="285"/>
    </location>
</feature>
<proteinExistence type="predicted"/>